<dbReference type="AlphaFoldDB" id="A0A9X1IQJ0"/>
<keyword evidence="2" id="KW-1185">Reference proteome</keyword>
<sequence length="124" mass="13599">MDHLMATGLSVTIKRMLPWIPGAEDPSIDEPATPSGAGNDVTRFLRFLAHSRAMERRPAVQRALARENAVQAALEPEGSAFIPSKIGCICLLKAWRPRRRSSMNIGRLSKGYVDAVKVRFVGGK</sequence>
<dbReference type="RefSeq" id="WP_214622284.1">
    <property type="nucleotide sequence ID" value="NZ_JAHGAW010000003.1"/>
</dbReference>
<accession>A0A9X1IQJ0</accession>
<dbReference type="Proteomes" id="UP001138757">
    <property type="component" value="Unassembled WGS sequence"/>
</dbReference>
<reference evidence="1" key="1">
    <citation type="submission" date="2021-05" db="EMBL/GenBank/DDBJ databases">
        <title>Genome of Sphingobium sp. strain.</title>
        <authorList>
            <person name="Fan R."/>
        </authorList>
    </citation>
    <scope>NUCLEOTIDE SEQUENCE</scope>
    <source>
        <strain evidence="1">H33</strain>
    </source>
</reference>
<proteinExistence type="predicted"/>
<dbReference type="EMBL" id="JAHGAW010000003">
    <property type="protein sequence ID" value="MBT2186555.1"/>
    <property type="molecule type" value="Genomic_DNA"/>
</dbReference>
<organism evidence="1 2">
    <name type="scientific">Sphingobium nicotianae</name>
    <dbReference type="NCBI Taxonomy" id="2782607"/>
    <lineage>
        <taxon>Bacteria</taxon>
        <taxon>Pseudomonadati</taxon>
        <taxon>Pseudomonadota</taxon>
        <taxon>Alphaproteobacteria</taxon>
        <taxon>Sphingomonadales</taxon>
        <taxon>Sphingomonadaceae</taxon>
        <taxon>Sphingobium</taxon>
    </lineage>
</organism>
<gene>
    <name evidence="1" type="ORF">KK488_06290</name>
</gene>
<name>A0A9X1IQJ0_9SPHN</name>
<comment type="caution">
    <text evidence="1">The sequence shown here is derived from an EMBL/GenBank/DDBJ whole genome shotgun (WGS) entry which is preliminary data.</text>
</comment>
<evidence type="ECO:0000313" key="1">
    <source>
        <dbReference type="EMBL" id="MBT2186555.1"/>
    </source>
</evidence>
<protein>
    <submittedName>
        <fullName evidence="1">Uncharacterized protein</fullName>
    </submittedName>
</protein>
<evidence type="ECO:0000313" key="2">
    <source>
        <dbReference type="Proteomes" id="UP001138757"/>
    </source>
</evidence>